<evidence type="ECO:0000259" key="10">
    <source>
        <dbReference type="Pfam" id="PF02602"/>
    </source>
</evidence>
<reference evidence="11 12" key="1">
    <citation type="journal article" date="2016" name="Genome Announc.">
        <title>Whole-Genome Sequence of Rummeliibacillus stabekisii Strain PP9 Isolated from Antarctic Soil.</title>
        <authorList>
            <person name="da Mota F.F."/>
            <person name="Vollu R.E."/>
            <person name="Jurelevicius D."/>
            <person name="Seldin L."/>
        </authorList>
    </citation>
    <scope>NUCLEOTIDE SEQUENCE [LARGE SCALE GENOMIC DNA]</scope>
    <source>
        <strain evidence="11 12">PP9</strain>
    </source>
</reference>
<dbReference type="InterPro" id="IPR036108">
    <property type="entry name" value="4pyrrol_syn_uPrphyn_synt_sf"/>
</dbReference>
<dbReference type="UniPathway" id="UPA00251">
    <property type="reaction ID" value="UER00320"/>
</dbReference>
<comment type="pathway">
    <text evidence="1 9">Porphyrin-containing compound metabolism; protoporphyrin-IX biosynthesis; coproporphyrinogen-III from 5-aminolevulinate: step 3/4.</text>
</comment>
<dbReference type="STRING" id="241244.ATY39_08630"/>
<dbReference type="InterPro" id="IPR039793">
    <property type="entry name" value="UROS/Hem4"/>
</dbReference>
<organism evidence="11 12">
    <name type="scientific">Rummeliibacillus stabekisii</name>
    <dbReference type="NCBI Taxonomy" id="241244"/>
    <lineage>
        <taxon>Bacteria</taxon>
        <taxon>Bacillati</taxon>
        <taxon>Bacillota</taxon>
        <taxon>Bacilli</taxon>
        <taxon>Bacillales</taxon>
        <taxon>Caryophanaceae</taxon>
        <taxon>Rummeliibacillus</taxon>
    </lineage>
</organism>
<dbReference type="OrthoDB" id="9815856at2"/>
<comment type="function">
    <text evidence="6 9">Catalyzes cyclization of the linear tetrapyrrole, hydroxymethylbilane, to the macrocyclic uroporphyrinogen III.</text>
</comment>
<sequence length="254" mass="27590">MPTNLPLSGQNIVLTGTKMTHSVSSHILERGGNVYHLPLIAVQEATSSNDGEKLSKALNSEWLIFTSQNAVEAFSQKLVRASLSIEKSRAKIAAVGEKTASALEKIGFQIDFMPSTYSADKFVVEFPKVAGKVESCLFLKGSLAKATIKEGLPFPVDEWTVYETIQSTEHISELTTLIQNSKDATIIFASPSAVNVFNKYVAPQTGWRGYQIAAIGHVTEQALLNAGAKVDVKPEKYTMLAIIEELAKKKGRSS</sequence>
<feature type="domain" description="Tetrapyrrole biosynthesis uroporphyrinogen III synthase" evidence="10">
    <location>
        <begin position="24"/>
        <end position="243"/>
    </location>
</feature>
<reference evidence="12" key="2">
    <citation type="submission" date="2016-03" db="EMBL/GenBank/DDBJ databases">
        <authorList>
            <person name="Ploux O."/>
        </authorList>
    </citation>
    <scope>NUCLEOTIDE SEQUENCE [LARGE SCALE GENOMIC DNA]</scope>
    <source>
        <strain evidence="12">PP9</strain>
    </source>
</reference>
<evidence type="ECO:0000256" key="5">
    <source>
        <dbReference type="ARBA" id="ARBA00023244"/>
    </source>
</evidence>
<comment type="similarity">
    <text evidence="2 9">Belongs to the uroporphyrinogen-III synthase family.</text>
</comment>
<evidence type="ECO:0000256" key="9">
    <source>
        <dbReference type="RuleBase" id="RU366031"/>
    </source>
</evidence>
<evidence type="ECO:0000256" key="7">
    <source>
        <dbReference type="ARBA" id="ARBA00040167"/>
    </source>
</evidence>
<dbReference type="Proteomes" id="UP000076021">
    <property type="component" value="Chromosome"/>
</dbReference>
<name>A0A143HCL0_9BACL</name>
<dbReference type="RefSeq" id="WP_066788599.1">
    <property type="nucleotide sequence ID" value="NZ_CP014806.1"/>
</dbReference>
<dbReference type="GO" id="GO:0006780">
    <property type="term" value="P:uroporphyrinogen III biosynthetic process"/>
    <property type="evidence" value="ECO:0007669"/>
    <property type="project" value="UniProtKB-UniRule"/>
</dbReference>
<dbReference type="SUPFAM" id="SSF69618">
    <property type="entry name" value="HemD-like"/>
    <property type="match status" value="1"/>
</dbReference>
<dbReference type="PANTHER" id="PTHR38042:SF1">
    <property type="entry name" value="UROPORPHYRINOGEN-III SYNTHASE, CHLOROPLASTIC"/>
    <property type="match status" value="1"/>
</dbReference>
<dbReference type="CDD" id="cd06578">
    <property type="entry name" value="HemD"/>
    <property type="match status" value="1"/>
</dbReference>
<dbReference type="PANTHER" id="PTHR38042">
    <property type="entry name" value="UROPORPHYRINOGEN-III SYNTHASE, CHLOROPLASTIC"/>
    <property type="match status" value="1"/>
</dbReference>
<evidence type="ECO:0000256" key="3">
    <source>
        <dbReference type="ARBA" id="ARBA00013109"/>
    </source>
</evidence>
<evidence type="ECO:0000256" key="2">
    <source>
        <dbReference type="ARBA" id="ARBA00008133"/>
    </source>
</evidence>
<dbReference type="GO" id="GO:0004852">
    <property type="term" value="F:uroporphyrinogen-III synthase activity"/>
    <property type="evidence" value="ECO:0007669"/>
    <property type="project" value="UniProtKB-UniRule"/>
</dbReference>
<evidence type="ECO:0000313" key="12">
    <source>
        <dbReference type="Proteomes" id="UP000076021"/>
    </source>
</evidence>
<comment type="catalytic activity">
    <reaction evidence="8 9">
        <text>hydroxymethylbilane = uroporphyrinogen III + H2O</text>
        <dbReference type="Rhea" id="RHEA:18965"/>
        <dbReference type="ChEBI" id="CHEBI:15377"/>
        <dbReference type="ChEBI" id="CHEBI:57308"/>
        <dbReference type="ChEBI" id="CHEBI:57845"/>
        <dbReference type="EC" id="4.2.1.75"/>
    </reaction>
</comment>
<accession>A0A143HCL0</accession>
<evidence type="ECO:0000256" key="4">
    <source>
        <dbReference type="ARBA" id="ARBA00023239"/>
    </source>
</evidence>
<proteinExistence type="inferred from homology"/>
<evidence type="ECO:0000256" key="1">
    <source>
        <dbReference type="ARBA" id="ARBA00004772"/>
    </source>
</evidence>
<dbReference type="GO" id="GO:0006782">
    <property type="term" value="P:protoporphyrinogen IX biosynthetic process"/>
    <property type="evidence" value="ECO:0007669"/>
    <property type="project" value="UniProtKB-UniRule"/>
</dbReference>
<keyword evidence="5 9" id="KW-0627">Porphyrin biosynthesis</keyword>
<dbReference type="EC" id="4.2.1.75" evidence="3 9"/>
<evidence type="ECO:0000256" key="8">
    <source>
        <dbReference type="ARBA" id="ARBA00048617"/>
    </source>
</evidence>
<dbReference type="Pfam" id="PF02602">
    <property type="entry name" value="HEM4"/>
    <property type="match status" value="1"/>
</dbReference>
<dbReference type="AlphaFoldDB" id="A0A143HCL0"/>
<dbReference type="Gene3D" id="3.40.50.10090">
    <property type="match status" value="2"/>
</dbReference>
<evidence type="ECO:0000256" key="6">
    <source>
        <dbReference type="ARBA" id="ARBA00037589"/>
    </source>
</evidence>
<evidence type="ECO:0000313" key="11">
    <source>
        <dbReference type="EMBL" id="AMW99517.1"/>
    </source>
</evidence>
<dbReference type="KEGG" id="rst:ATY39_08630"/>
<gene>
    <name evidence="11" type="ORF">ATY39_08630</name>
</gene>
<keyword evidence="12" id="KW-1185">Reference proteome</keyword>
<keyword evidence="4 9" id="KW-0456">Lyase</keyword>
<protein>
    <recommendedName>
        <fullName evidence="7 9">Uroporphyrinogen-III synthase</fullName>
        <ecNumber evidence="3 9">4.2.1.75</ecNumber>
    </recommendedName>
</protein>
<dbReference type="InterPro" id="IPR003754">
    <property type="entry name" value="4pyrrol_synth_uPrphyn_synth"/>
</dbReference>
<dbReference type="EMBL" id="CP014806">
    <property type="protein sequence ID" value="AMW99517.1"/>
    <property type="molecule type" value="Genomic_DNA"/>
</dbReference>